<organism evidence="2 3">
    <name type="scientific">Stieleria varia</name>
    <dbReference type="NCBI Taxonomy" id="2528005"/>
    <lineage>
        <taxon>Bacteria</taxon>
        <taxon>Pseudomonadati</taxon>
        <taxon>Planctomycetota</taxon>
        <taxon>Planctomycetia</taxon>
        <taxon>Pirellulales</taxon>
        <taxon>Pirellulaceae</taxon>
        <taxon>Stieleria</taxon>
    </lineage>
</organism>
<dbReference type="OrthoDB" id="9790935at2"/>
<keyword evidence="3" id="KW-1185">Reference proteome</keyword>
<dbReference type="Proteomes" id="UP000320176">
    <property type="component" value="Unassembled WGS sequence"/>
</dbReference>
<evidence type="ECO:0000313" key="2">
    <source>
        <dbReference type="EMBL" id="TWU05841.1"/>
    </source>
</evidence>
<dbReference type="AlphaFoldDB" id="A0A5C6B2S8"/>
<evidence type="ECO:0000313" key="3">
    <source>
        <dbReference type="Proteomes" id="UP000320176"/>
    </source>
</evidence>
<evidence type="ECO:0000259" key="1">
    <source>
        <dbReference type="Pfam" id="PF01548"/>
    </source>
</evidence>
<feature type="domain" description="Transposase IS110-like N-terminal" evidence="1">
    <location>
        <begin position="34"/>
        <end position="180"/>
    </location>
</feature>
<dbReference type="RefSeq" id="WP_146519032.1">
    <property type="nucleotide sequence ID" value="NZ_CP151726.1"/>
</dbReference>
<dbReference type="GO" id="GO:0004803">
    <property type="term" value="F:transposase activity"/>
    <property type="evidence" value="ECO:0007669"/>
    <property type="project" value="InterPro"/>
</dbReference>
<dbReference type="Pfam" id="PF01548">
    <property type="entry name" value="DEDD_Tnp_IS110"/>
    <property type="match status" value="1"/>
</dbReference>
<reference evidence="2 3" key="1">
    <citation type="submission" date="2019-02" db="EMBL/GenBank/DDBJ databases">
        <title>Deep-cultivation of Planctomycetes and their phenomic and genomic characterization uncovers novel biology.</title>
        <authorList>
            <person name="Wiegand S."/>
            <person name="Jogler M."/>
            <person name="Boedeker C."/>
            <person name="Pinto D."/>
            <person name="Vollmers J."/>
            <person name="Rivas-Marin E."/>
            <person name="Kohn T."/>
            <person name="Peeters S.H."/>
            <person name="Heuer A."/>
            <person name="Rast P."/>
            <person name="Oberbeckmann S."/>
            <person name="Bunk B."/>
            <person name="Jeske O."/>
            <person name="Meyerdierks A."/>
            <person name="Storesund J.E."/>
            <person name="Kallscheuer N."/>
            <person name="Luecker S."/>
            <person name="Lage O.M."/>
            <person name="Pohl T."/>
            <person name="Merkel B.J."/>
            <person name="Hornburger P."/>
            <person name="Mueller R.-W."/>
            <person name="Bruemmer F."/>
            <person name="Labrenz M."/>
            <person name="Spormann A.M."/>
            <person name="Op Den Camp H."/>
            <person name="Overmann J."/>
            <person name="Amann R."/>
            <person name="Jetten M.S.M."/>
            <person name="Mascher T."/>
            <person name="Medema M.H."/>
            <person name="Devos D.P."/>
            <person name="Kaster A.-K."/>
            <person name="Ovreas L."/>
            <person name="Rohde M."/>
            <person name="Galperin M.Y."/>
            <person name="Jogler C."/>
        </authorList>
    </citation>
    <scope>NUCLEOTIDE SEQUENCE [LARGE SCALE GENOMIC DNA]</scope>
    <source>
        <strain evidence="2 3">Pla52n</strain>
    </source>
</reference>
<gene>
    <name evidence="2" type="ORF">Pla52n_15560</name>
</gene>
<proteinExistence type="predicted"/>
<sequence length="214" mass="23729">MRTKRLYRRVPVKKISVEILKDAGLAKGGSGTCVGLDIGKKEIVAVVRWADGTFDAPWSIKNPVEIDELIVRLQTLKDVCDSLTIGLESTGTYSEAVRYAMTAAFLEVHRISGKASSDYKEIFDGVPSQHDGKDAAIIAELTCFGKGTHRPYVPPGEVEQEIRHQVQRLDAFDSQATQWCGRLVEHNPGDTALCCVDQTYRLMLSMEHENFLCA</sequence>
<name>A0A5C6B2S8_9BACT</name>
<protein>
    <recommendedName>
        <fullName evidence="1">Transposase IS110-like N-terminal domain-containing protein</fullName>
    </recommendedName>
</protein>
<dbReference type="EMBL" id="SJPN01000002">
    <property type="protein sequence ID" value="TWU05841.1"/>
    <property type="molecule type" value="Genomic_DNA"/>
</dbReference>
<comment type="caution">
    <text evidence="2">The sequence shown here is derived from an EMBL/GenBank/DDBJ whole genome shotgun (WGS) entry which is preliminary data.</text>
</comment>
<dbReference type="GO" id="GO:0003677">
    <property type="term" value="F:DNA binding"/>
    <property type="evidence" value="ECO:0007669"/>
    <property type="project" value="InterPro"/>
</dbReference>
<dbReference type="InterPro" id="IPR002525">
    <property type="entry name" value="Transp_IS110-like_N"/>
</dbReference>
<accession>A0A5C6B2S8</accession>
<dbReference type="GO" id="GO:0006313">
    <property type="term" value="P:DNA transposition"/>
    <property type="evidence" value="ECO:0007669"/>
    <property type="project" value="InterPro"/>
</dbReference>